<feature type="region of interest" description="Disordered" evidence="1">
    <location>
        <begin position="137"/>
        <end position="160"/>
    </location>
</feature>
<protein>
    <recommendedName>
        <fullName evidence="4">Replication protein</fullName>
    </recommendedName>
</protein>
<dbReference type="EMBL" id="MATO01000014">
    <property type="protein sequence ID" value="OCS92656.1"/>
    <property type="molecule type" value="Genomic_DNA"/>
</dbReference>
<name>A0A1C0YZY5_9BACL</name>
<dbReference type="Proteomes" id="UP000093482">
    <property type="component" value="Unassembled WGS sequence"/>
</dbReference>
<dbReference type="RefSeq" id="WP_066462238.1">
    <property type="nucleotide sequence ID" value="NZ_MATO01000014.1"/>
</dbReference>
<keyword evidence="3" id="KW-1185">Reference proteome</keyword>
<evidence type="ECO:0000313" key="2">
    <source>
        <dbReference type="EMBL" id="OCS92656.1"/>
    </source>
</evidence>
<sequence length="322" mass="37124">MTNELTMNKGFIMVNKTLAKLVGLIPTTIYGELLSTFNYWAGRNKLTMIGGKAWFFCTIEDLEDKTTIKKGAQAQAIKLLEQEGFIETKRYGLPAKRYFHITNKFDELFVSDAEPVENTDVHSDEACSNQIATIEQSTMPTSEQQHVSISDTNNKQTNNKKNTLSNELAIANYQGTAQNMSPSIPKNIQQPVIDVDDIAQQVEQQRKANEPITNEHEAIRLLTNTANEYYNEFKIGRWNKKQWTTLISKFVSETIMHKRYLNVTYGKLKGYVFAALNNMAKHHDYKYSEEFKQYKETMKEMYRDFEGVSLAPGEYNWLEDRS</sequence>
<dbReference type="AlphaFoldDB" id="A0A1C0YZY5"/>
<accession>A0A1C0YZY5</accession>
<proteinExistence type="predicted"/>
<dbReference type="OrthoDB" id="2943119at2"/>
<reference evidence="2 3" key="1">
    <citation type="submission" date="2016-07" db="EMBL/GenBank/DDBJ databases">
        <title>Caryophanon latum genome sequencing.</title>
        <authorList>
            <person name="Verma A."/>
            <person name="Pal Y."/>
            <person name="Krishnamurthi S."/>
        </authorList>
    </citation>
    <scope>NUCLEOTIDE SEQUENCE [LARGE SCALE GENOMIC DNA]</scope>
    <source>
        <strain evidence="2 3">DSM 14151</strain>
    </source>
</reference>
<comment type="caution">
    <text evidence="2">The sequence shown here is derived from an EMBL/GenBank/DDBJ whole genome shotgun (WGS) entry which is preliminary data.</text>
</comment>
<evidence type="ECO:0000313" key="3">
    <source>
        <dbReference type="Proteomes" id="UP000093482"/>
    </source>
</evidence>
<evidence type="ECO:0008006" key="4">
    <source>
        <dbReference type="Google" id="ProtNLM"/>
    </source>
</evidence>
<feature type="compositionally biased region" description="Polar residues" evidence="1">
    <location>
        <begin position="137"/>
        <end position="151"/>
    </location>
</feature>
<organism evidence="2 3">
    <name type="scientific">Caryophanon latum</name>
    <dbReference type="NCBI Taxonomy" id="33977"/>
    <lineage>
        <taxon>Bacteria</taxon>
        <taxon>Bacillati</taxon>
        <taxon>Bacillota</taxon>
        <taxon>Bacilli</taxon>
        <taxon>Bacillales</taxon>
        <taxon>Caryophanaceae</taxon>
        <taxon>Caryophanon</taxon>
    </lineage>
</organism>
<gene>
    <name evidence="2" type="ORF">A6K76_06150</name>
</gene>
<evidence type="ECO:0000256" key="1">
    <source>
        <dbReference type="SAM" id="MobiDB-lite"/>
    </source>
</evidence>